<dbReference type="EMBL" id="FUYB01000002">
    <property type="protein sequence ID" value="SKA69244.1"/>
    <property type="molecule type" value="Genomic_DNA"/>
</dbReference>
<dbReference type="STRING" id="92487.SAMN02745130_00407"/>
<evidence type="ECO:0000313" key="2">
    <source>
        <dbReference type="Proteomes" id="UP000190460"/>
    </source>
</evidence>
<evidence type="ECO:0000313" key="1">
    <source>
        <dbReference type="EMBL" id="SKA69244.1"/>
    </source>
</evidence>
<accession>A0A1T4VW53</accession>
<proteinExistence type="predicted"/>
<protein>
    <recommendedName>
        <fullName evidence="3">Sulfur reduction protein DsrS</fullName>
    </recommendedName>
</protein>
<dbReference type="RefSeq" id="WP_234975767.1">
    <property type="nucleotide sequence ID" value="NZ_FUYB01000002.1"/>
</dbReference>
<name>A0A1T4VW53_9GAMM</name>
<sequence length="381" mass="42649">MSFKPTLMQLAHEDSLRLNVLFAQPVQAIRLNEATMTLHALTAKGEAKIRLNPTTRDEQYLRWLREWLSLKVTGSPGGYPVFLQRWTRTGHARNNLEQMLLLGEPEAVVAVVHNPDLSHEVASRAWWAYPSADTARRLLEKSTVVYGSLGQELASYLLEFLPFEEQALDIVDTVRLCLQGELISQLEREQLWNRAKRKNPFYIGFLHAEAKQIPLSSPPHPQAAQLELALQTALVADNPFAKALQQSLSAEGQNWLQTLLFALEKPADQEVVISLFCAIQRRFNLKFAEPRGIEVKLALQRAAAYCQGIGTPRELETVLKLMPTEQSSYLYNLLVLAQLGEDSLNTVFGGSDAVGSVMRKHLEPLVKPIQQAANGLLGVNQ</sequence>
<organism evidence="1 2">
    <name type="scientific">Thiothrix eikelboomii</name>
    <dbReference type="NCBI Taxonomy" id="92487"/>
    <lineage>
        <taxon>Bacteria</taxon>
        <taxon>Pseudomonadati</taxon>
        <taxon>Pseudomonadota</taxon>
        <taxon>Gammaproteobacteria</taxon>
        <taxon>Thiotrichales</taxon>
        <taxon>Thiotrichaceae</taxon>
        <taxon>Thiothrix</taxon>
    </lineage>
</organism>
<keyword evidence="2" id="KW-1185">Reference proteome</keyword>
<gene>
    <name evidence="1" type="ORF">SAMN02745130_00407</name>
</gene>
<dbReference type="AlphaFoldDB" id="A0A1T4VW53"/>
<evidence type="ECO:0008006" key="3">
    <source>
        <dbReference type="Google" id="ProtNLM"/>
    </source>
</evidence>
<reference evidence="1 2" key="1">
    <citation type="submission" date="2017-02" db="EMBL/GenBank/DDBJ databases">
        <authorList>
            <person name="Peterson S.W."/>
        </authorList>
    </citation>
    <scope>NUCLEOTIDE SEQUENCE [LARGE SCALE GENOMIC DNA]</scope>
    <source>
        <strain evidence="1 2">ATCC 49788</strain>
    </source>
</reference>
<dbReference type="Proteomes" id="UP000190460">
    <property type="component" value="Unassembled WGS sequence"/>
</dbReference>